<dbReference type="PANTHER" id="PTHR35807:SF1">
    <property type="entry name" value="TRANSCRIPTIONAL REGULATOR REDD"/>
    <property type="match status" value="1"/>
</dbReference>
<feature type="compositionally biased region" description="Low complexity" evidence="6">
    <location>
        <begin position="338"/>
        <end position="360"/>
    </location>
</feature>
<proteinExistence type="inferred from homology"/>
<feature type="compositionally biased region" description="Low complexity" evidence="6">
    <location>
        <begin position="418"/>
        <end position="435"/>
    </location>
</feature>
<dbReference type="SUPFAM" id="SSF46894">
    <property type="entry name" value="C-terminal effector domain of the bipartite response regulators"/>
    <property type="match status" value="1"/>
</dbReference>
<protein>
    <submittedName>
        <fullName evidence="8">SARP family transcriptional regulator</fullName>
    </submittedName>
</protein>
<gene>
    <name evidence="8" type="ORF">CRH09_35085</name>
</gene>
<evidence type="ECO:0000256" key="6">
    <source>
        <dbReference type="SAM" id="MobiDB-lite"/>
    </source>
</evidence>
<dbReference type="PROSITE" id="PS51755">
    <property type="entry name" value="OMPR_PHOB"/>
    <property type="match status" value="1"/>
</dbReference>
<evidence type="ECO:0000313" key="8">
    <source>
        <dbReference type="EMBL" id="ATL72354.1"/>
    </source>
</evidence>
<evidence type="ECO:0000313" key="9">
    <source>
        <dbReference type="Proteomes" id="UP000221961"/>
    </source>
</evidence>
<dbReference type="GeneID" id="88363838"/>
<evidence type="ECO:0000256" key="1">
    <source>
        <dbReference type="ARBA" id="ARBA00005820"/>
    </source>
</evidence>
<feature type="domain" description="OmpR/PhoB-type" evidence="7">
    <location>
        <begin position="1"/>
        <end position="100"/>
    </location>
</feature>
<dbReference type="SMART" id="SM01043">
    <property type="entry name" value="BTAD"/>
    <property type="match status" value="1"/>
</dbReference>
<dbReference type="SMART" id="SM00862">
    <property type="entry name" value="Trans_reg_C"/>
    <property type="match status" value="1"/>
</dbReference>
<dbReference type="GO" id="GO:0003677">
    <property type="term" value="F:DNA binding"/>
    <property type="evidence" value="ECO:0007669"/>
    <property type="project" value="UniProtKB-UniRule"/>
</dbReference>
<dbReference type="InterPro" id="IPR005158">
    <property type="entry name" value="BTAD"/>
</dbReference>
<feature type="compositionally biased region" description="Polar residues" evidence="6">
    <location>
        <begin position="400"/>
        <end position="416"/>
    </location>
</feature>
<dbReference type="GO" id="GO:0000160">
    <property type="term" value="P:phosphorelay signal transduction system"/>
    <property type="evidence" value="ECO:0007669"/>
    <property type="project" value="InterPro"/>
</dbReference>
<dbReference type="InterPro" id="IPR011990">
    <property type="entry name" value="TPR-like_helical_dom_sf"/>
</dbReference>
<keyword evidence="2" id="KW-0805">Transcription regulation</keyword>
<feature type="compositionally biased region" description="Basic and acidic residues" evidence="6">
    <location>
        <begin position="251"/>
        <end position="260"/>
    </location>
</feature>
<organism evidence="8 9">
    <name type="scientific">Nocardia terpenica</name>
    <dbReference type="NCBI Taxonomy" id="455432"/>
    <lineage>
        <taxon>Bacteria</taxon>
        <taxon>Bacillati</taxon>
        <taxon>Actinomycetota</taxon>
        <taxon>Actinomycetes</taxon>
        <taxon>Mycobacteriales</taxon>
        <taxon>Nocardiaceae</taxon>
        <taxon>Nocardia</taxon>
    </lineage>
</organism>
<dbReference type="KEGG" id="ntp:CRH09_35085"/>
<reference evidence="8 9" key="1">
    <citation type="submission" date="2017-10" db="EMBL/GenBank/DDBJ databases">
        <title>Comparative genomics between pathogenic Norcardia.</title>
        <authorList>
            <person name="Zeng L."/>
        </authorList>
    </citation>
    <scope>NUCLEOTIDE SEQUENCE [LARGE SCALE GENOMIC DNA]</scope>
    <source>
        <strain evidence="8 9">NC_YFY_NT001</strain>
    </source>
</reference>
<accession>A0A291RYP4</accession>
<dbReference type="EMBL" id="CP023778">
    <property type="protein sequence ID" value="ATL72354.1"/>
    <property type="molecule type" value="Genomic_DNA"/>
</dbReference>
<dbReference type="Pfam" id="PF03704">
    <property type="entry name" value="BTAD"/>
    <property type="match status" value="1"/>
</dbReference>
<feature type="compositionally biased region" description="Polar residues" evidence="6">
    <location>
        <begin position="362"/>
        <end position="382"/>
    </location>
</feature>
<dbReference type="Gene3D" id="1.25.40.10">
    <property type="entry name" value="Tetratricopeptide repeat domain"/>
    <property type="match status" value="1"/>
</dbReference>
<dbReference type="InterPro" id="IPR016032">
    <property type="entry name" value="Sig_transdc_resp-reg_C-effctor"/>
</dbReference>
<dbReference type="AlphaFoldDB" id="A0A291RYP4"/>
<sequence>MDRVAFGVLGPVVAWDAAGDVLGLKGPRHRAVLARLLVARRRVVPVSRLVADLWEEPPAGAIGAVRTFVADLRRVLEPDRPKRAPARLLVTEGPGYALRPEPDAVDAWRFEAAVAATLPPEQALTRLEDALRLWRGPSYADVAQEDWVRGERSRLAELRLHAVERLATVRLDLGLPTDAIPDLDAHLTDHPWREEAWRLLALALYRTGRQADSLAVLRHARTTLADQLGLDPSRKLRQLESDILTQAPHLDLSESPDRHSSALSPRDPGTFPPRDPGAFPTLHSGALPPRDSGALPPHDSGVLPPHDSGALPPHDSGALLAGIPSTAGDPGQKHAGITSDTAARTTSDTAAGTTSGTDAGMTSETDARTTSETGARTTSETHAGTMKGADVRPVNRTDAGMTSNADTGATSGTRDGTTSETSATSDTSAASETESFGAEQVWARAAAAYDRVVGKGAQARLESTVGLLRDLAVTGGRGLEAAREHRGVVIAAAEEMGDAELTARVIGAYDVPAIWTRSDDPGEAERIVAAAERTLIALPDSESHAAARCRLLATIALEMRGTRSPRGPEAARLAEETARQLDDPTLLAFALNGVFMQSCTRAGLAGRRDGIGAELIGLSERHGLATFEILGHLIRIQARSALGDFATADRHAVAADRLAARHERPLTTVFTDWYRTLRLSATGHPAAAETAYRAAATRLDGSGMPGVARGLLPLALLCLSLSDGTRSAQDAADELDPHADWGPYRPWIEPFLHIRSGTRADARVALRALPEPPADLMYEAMCCLEAAVALELADPTATARAYARLHPASGEIAGAGSGLVTLGPVDRWLAALG</sequence>
<keyword evidence="3 5" id="KW-0238">DNA-binding</keyword>
<dbReference type="RefSeq" id="WP_098699162.1">
    <property type="nucleotide sequence ID" value="NZ_CP023778.1"/>
</dbReference>
<dbReference type="Gene3D" id="1.10.10.10">
    <property type="entry name" value="Winged helix-like DNA-binding domain superfamily/Winged helix DNA-binding domain"/>
    <property type="match status" value="1"/>
</dbReference>
<dbReference type="SUPFAM" id="SSF48452">
    <property type="entry name" value="TPR-like"/>
    <property type="match status" value="1"/>
</dbReference>
<dbReference type="Pfam" id="PF00486">
    <property type="entry name" value="Trans_reg_C"/>
    <property type="match status" value="1"/>
</dbReference>
<evidence type="ECO:0000256" key="2">
    <source>
        <dbReference type="ARBA" id="ARBA00023015"/>
    </source>
</evidence>
<evidence type="ECO:0000259" key="7">
    <source>
        <dbReference type="PROSITE" id="PS51755"/>
    </source>
</evidence>
<evidence type="ECO:0000256" key="4">
    <source>
        <dbReference type="ARBA" id="ARBA00023163"/>
    </source>
</evidence>
<dbReference type="InterPro" id="IPR001867">
    <property type="entry name" value="OmpR/PhoB-type_DNA-bd"/>
</dbReference>
<evidence type="ECO:0000256" key="5">
    <source>
        <dbReference type="PROSITE-ProRule" id="PRU01091"/>
    </source>
</evidence>
<dbReference type="InterPro" id="IPR036388">
    <property type="entry name" value="WH-like_DNA-bd_sf"/>
</dbReference>
<dbReference type="GO" id="GO:0006355">
    <property type="term" value="P:regulation of DNA-templated transcription"/>
    <property type="evidence" value="ECO:0007669"/>
    <property type="project" value="InterPro"/>
</dbReference>
<dbReference type="CDD" id="cd15831">
    <property type="entry name" value="BTAD"/>
    <property type="match status" value="1"/>
</dbReference>
<feature type="region of interest" description="Disordered" evidence="6">
    <location>
        <begin position="247"/>
        <end position="436"/>
    </location>
</feature>
<comment type="similarity">
    <text evidence="1">Belongs to the AfsR/DnrI/RedD regulatory family.</text>
</comment>
<keyword evidence="4" id="KW-0804">Transcription</keyword>
<feature type="DNA-binding region" description="OmpR/PhoB-type" evidence="5">
    <location>
        <begin position="1"/>
        <end position="100"/>
    </location>
</feature>
<name>A0A291RYP4_9NOCA</name>
<dbReference type="InterPro" id="IPR051677">
    <property type="entry name" value="AfsR-DnrI-RedD_regulator"/>
</dbReference>
<dbReference type="PANTHER" id="PTHR35807">
    <property type="entry name" value="TRANSCRIPTIONAL REGULATOR REDD-RELATED"/>
    <property type="match status" value="1"/>
</dbReference>
<evidence type="ECO:0000256" key="3">
    <source>
        <dbReference type="ARBA" id="ARBA00023125"/>
    </source>
</evidence>
<dbReference type="Proteomes" id="UP000221961">
    <property type="component" value="Chromosome"/>
</dbReference>